<keyword evidence="1" id="KW-0175">Coiled coil</keyword>
<organism evidence="3 4">
    <name type="scientific">Camelina sativa</name>
    <name type="common">False flax</name>
    <name type="synonym">Myagrum sativum</name>
    <dbReference type="NCBI Taxonomy" id="90675"/>
    <lineage>
        <taxon>Eukaryota</taxon>
        <taxon>Viridiplantae</taxon>
        <taxon>Streptophyta</taxon>
        <taxon>Embryophyta</taxon>
        <taxon>Tracheophyta</taxon>
        <taxon>Spermatophyta</taxon>
        <taxon>Magnoliopsida</taxon>
        <taxon>eudicotyledons</taxon>
        <taxon>Gunneridae</taxon>
        <taxon>Pentapetalae</taxon>
        <taxon>rosids</taxon>
        <taxon>malvids</taxon>
        <taxon>Brassicales</taxon>
        <taxon>Brassicaceae</taxon>
        <taxon>Camelineae</taxon>
        <taxon>Camelina</taxon>
    </lineage>
</organism>
<name>A0ABM0WBG6_CAMSA</name>
<feature type="compositionally biased region" description="Basic and acidic residues" evidence="2">
    <location>
        <begin position="373"/>
        <end position="391"/>
    </location>
</feature>
<accession>A0ABM0WBG6</accession>
<dbReference type="Pfam" id="PF13650">
    <property type="entry name" value="Asp_protease_2"/>
    <property type="match status" value="1"/>
</dbReference>
<reference evidence="4" key="2">
    <citation type="submission" date="2025-08" db="UniProtKB">
        <authorList>
            <consortium name="RefSeq"/>
        </authorList>
    </citation>
    <scope>IDENTIFICATION</scope>
    <source>
        <tissue evidence="4">Leaf</tissue>
    </source>
</reference>
<dbReference type="GeneID" id="104748696"/>
<feature type="coiled-coil region" evidence="1">
    <location>
        <begin position="49"/>
        <end position="76"/>
    </location>
</feature>
<dbReference type="Proteomes" id="UP000694864">
    <property type="component" value="Chromosome 15"/>
</dbReference>
<sequence length="406" mass="45675">MEKYEERDKRTETKVEKIGKQVDTLGDTLTEEFTSFLVPLLESNIGAKQAAMEKRIKSLEENLESSISQEDFVENKPQGSLIHPPQHLDVKESAQATEEHQKYFLRNKPQVLMETKNLTPDSQEISQGEEVSVLTKDCFAVTTLEASPPHDISHIGEEGSTPHVACNTITTFKGVQPLQELEEGEIYEEEDEPFEGTQLQDQPRCLTLLNNRWKEMKEIYDQALHYPQPFNTLHKVESLGRFLITCSINGVTFEDALCDSGSCINIMSTDAARKIGLRHLQPSDIRIGLANSSFTIPDGMVRDIHVRVGICNVPTDFQVINAEKGRFTPLILGGAFLATAGAVMDWPNRRMTLTNVNGDIFYEAKPFNPPTRRCREEDYAREPPDAFDGGRSKRACLRTTHSPNHA</sequence>
<reference evidence="3" key="1">
    <citation type="journal article" date="2014" name="Nat. Commun.">
        <title>The emerging biofuel crop Camelina sativa retains a highly undifferentiated hexaploid genome structure.</title>
        <authorList>
            <person name="Kagale S."/>
            <person name="Koh C."/>
            <person name="Nixon J."/>
            <person name="Bollina V."/>
            <person name="Clarke W.E."/>
            <person name="Tuteja R."/>
            <person name="Spillane C."/>
            <person name="Robinson S.J."/>
            <person name="Links M.G."/>
            <person name="Clarke C."/>
            <person name="Higgins E.E."/>
            <person name="Huebert T."/>
            <person name="Sharpe A.G."/>
            <person name="Parkin I.A."/>
        </authorList>
    </citation>
    <scope>NUCLEOTIDE SEQUENCE [LARGE SCALE GENOMIC DNA]</scope>
    <source>
        <strain evidence="3">cv. DH55</strain>
    </source>
</reference>
<dbReference type="CDD" id="cd00303">
    <property type="entry name" value="retropepsin_like"/>
    <property type="match status" value="1"/>
</dbReference>
<protein>
    <submittedName>
        <fullName evidence="4">Uncharacterized protein LOC104748696</fullName>
    </submittedName>
</protein>
<evidence type="ECO:0000313" key="4">
    <source>
        <dbReference type="RefSeq" id="XP_010468601.1"/>
    </source>
</evidence>
<gene>
    <name evidence="4" type="primary">LOC104748696</name>
</gene>
<feature type="region of interest" description="Disordered" evidence="2">
    <location>
        <begin position="371"/>
        <end position="406"/>
    </location>
</feature>
<proteinExistence type="predicted"/>
<dbReference type="Gene3D" id="2.40.70.10">
    <property type="entry name" value="Acid Proteases"/>
    <property type="match status" value="1"/>
</dbReference>
<dbReference type="SUPFAM" id="SSF50630">
    <property type="entry name" value="Acid proteases"/>
    <property type="match status" value="1"/>
</dbReference>
<evidence type="ECO:0000256" key="2">
    <source>
        <dbReference type="SAM" id="MobiDB-lite"/>
    </source>
</evidence>
<dbReference type="InterPro" id="IPR021109">
    <property type="entry name" value="Peptidase_aspartic_dom_sf"/>
</dbReference>
<evidence type="ECO:0000313" key="3">
    <source>
        <dbReference type="Proteomes" id="UP000694864"/>
    </source>
</evidence>
<dbReference type="PANTHER" id="PTHR33067:SF31">
    <property type="entry name" value="RNA-DIRECTED DNA POLYMERASE"/>
    <property type="match status" value="1"/>
</dbReference>
<dbReference type="PANTHER" id="PTHR33067">
    <property type="entry name" value="RNA-DIRECTED DNA POLYMERASE-RELATED"/>
    <property type="match status" value="1"/>
</dbReference>
<dbReference type="RefSeq" id="XP_010468601.1">
    <property type="nucleotide sequence ID" value="XM_010470299.1"/>
</dbReference>
<keyword evidence="3" id="KW-1185">Reference proteome</keyword>
<evidence type="ECO:0000256" key="1">
    <source>
        <dbReference type="SAM" id="Coils"/>
    </source>
</evidence>